<evidence type="ECO:0000313" key="3">
    <source>
        <dbReference type="Proteomes" id="UP000467305"/>
    </source>
</evidence>
<keyword evidence="2" id="KW-0378">Hydrolase</keyword>
<dbReference type="GO" id="GO:0016787">
    <property type="term" value="F:hydrolase activity"/>
    <property type="evidence" value="ECO:0007669"/>
    <property type="project" value="UniProtKB-KW"/>
</dbReference>
<dbReference type="OrthoDB" id="659723at2"/>
<dbReference type="EMBL" id="WAAU01000028">
    <property type="protein sequence ID" value="KAB1154639.1"/>
    <property type="molecule type" value="Genomic_DNA"/>
</dbReference>
<keyword evidence="3" id="KW-1185">Reference proteome</keyword>
<proteinExistence type="predicted"/>
<keyword evidence="1" id="KW-0732">Signal</keyword>
<organism evidence="2 3">
    <name type="scientific">Tenacibaculum aiptasiae</name>
    <dbReference type="NCBI Taxonomy" id="426481"/>
    <lineage>
        <taxon>Bacteria</taxon>
        <taxon>Pseudomonadati</taxon>
        <taxon>Bacteroidota</taxon>
        <taxon>Flavobacteriia</taxon>
        <taxon>Flavobacteriales</taxon>
        <taxon>Flavobacteriaceae</taxon>
        <taxon>Tenacibaculum</taxon>
    </lineage>
</organism>
<comment type="caution">
    <text evidence="2">The sequence shown here is derived from an EMBL/GenBank/DDBJ whole genome shotgun (WGS) entry which is preliminary data.</text>
</comment>
<protein>
    <submittedName>
        <fullName evidence="2">NUDIX hydrolase</fullName>
    </submittedName>
</protein>
<dbReference type="RefSeq" id="WP_150900722.1">
    <property type="nucleotide sequence ID" value="NZ_WAAU01000028.1"/>
</dbReference>
<dbReference type="SUPFAM" id="SSF55811">
    <property type="entry name" value="Nudix"/>
    <property type="match status" value="1"/>
</dbReference>
<accession>A0A7J5AC29</accession>
<name>A0A7J5AC29_9FLAO</name>
<evidence type="ECO:0000256" key="1">
    <source>
        <dbReference type="SAM" id="SignalP"/>
    </source>
</evidence>
<feature type="chain" id="PRO_5029572552" evidence="1">
    <location>
        <begin position="20"/>
        <end position="179"/>
    </location>
</feature>
<gene>
    <name evidence="2" type="ORF">F7018_14015</name>
</gene>
<evidence type="ECO:0000313" key="2">
    <source>
        <dbReference type="EMBL" id="KAB1154639.1"/>
    </source>
</evidence>
<sequence length="179" mass="20900">MYKKIVVAVFFLMTFSLTAQNKKTEPNYSFIKLVITNSSKEVLLVKWRNDWEIQGRKFAGDFAMKEFVKSMAKSVGVKVKDIKLRGLFTFHFEGYPKPTLMHYYQASYVSGTIKPPPSCSDVAWVSIDQSLEKMAYKDMKAIMKRIFKDKSVWGGALVIREKSKDEPRDFKLRTNFYRF</sequence>
<feature type="signal peptide" evidence="1">
    <location>
        <begin position="1"/>
        <end position="19"/>
    </location>
</feature>
<dbReference type="AlphaFoldDB" id="A0A7J5AC29"/>
<dbReference type="InterPro" id="IPR015797">
    <property type="entry name" value="NUDIX_hydrolase-like_dom_sf"/>
</dbReference>
<dbReference type="Gene3D" id="3.90.79.10">
    <property type="entry name" value="Nucleoside Triphosphate Pyrophosphohydrolase"/>
    <property type="match status" value="1"/>
</dbReference>
<dbReference type="Proteomes" id="UP000467305">
    <property type="component" value="Unassembled WGS sequence"/>
</dbReference>
<reference evidence="2 3" key="1">
    <citation type="submission" date="2019-09" db="EMBL/GenBank/DDBJ databases">
        <authorList>
            <person name="Cao W.R."/>
        </authorList>
    </citation>
    <scope>NUCLEOTIDE SEQUENCE [LARGE SCALE GENOMIC DNA]</scope>
    <source>
        <strain evidence="3">a4</strain>
    </source>
</reference>